<dbReference type="InterPro" id="IPR011009">
    <property type="entry name" value="Kinase-like_dom_sf"/>
</dbReference>
<dbReference type="PANTHER" id="PTHR48013:SF11">
    <property type="entry name" value="LICORNE"/>
    <property type="match status" value="1"/>
</dbReference>
<dbReference type="GO" id="GO:0051707">
    <property type="term" value="P:response to other organism"/>
    <property type="evidence" value="ECO:0007669"/>
    <property type="project" value="UniProtKB-ARBA"/>
</dbReference>
<dbReference type="Gene3D" id="1.10.510.10">
    <property type="entry name" value="Transferase(Phosphotransferase) domain 1"/>
    <property type="match status" value="1"/>
</dbReference>
<dbReference type="EC" id="2.7.12.2" evidence="7"/>
<evidence type="ECO:0000259" key="10">
    <source>
        <dbReference type="PROSITE" id="PS50011"/>
    </source>
</evidence>
<evidence type="ECO:0000256" key="8">
    <source>
        <dbReference type="PROSITE-ProRule" id="PRU10141"/>
    </source>
</evidence>
<comment type="caution">
    <text evidence="11">The sequence shown here is derived from an EMBL/GenBank/DDBJ whole genome shotgun (WGS) entry which is preliminary data.</text>
</comment>
<dbReference type="GO" id="GO:0004708">
    <property type="term" value="F:MAP kinase kinase activity"/>
    <property type="evidence" value="ECO:0007669"/>
    <property type="project" value="UniProtKB-EC"/>
</dbReference>
<keyword evidence="12" id="KW-1185">Reference proteome</keyword>
<dbReference type="InterPro" id="IPR008271">
    <property type="entry name" value="Ser/Thr_kinase_AS"/>
</dbReference>
<dbReference type="PANTHER" id="PTHR48013">
    <property type="entry name" value="DUAL SPECIFICITY MITOGEN-ACTIVATED PROTEIN KINASE KINASE 5-RELATED"/>
    <property type="match status" value="1"/>
</dbReference>
<dbReference type="Gene3D" id="3.30.200.20">
    <property type="entry name" value="Phosphorylase Kinase, domain 1"/>
    <property type="match status" value="1"/>
</dbReference>
<evidence type="ECO:0000256" key="2">
    <source>
        <dbReference type="ARBA" id="ARBA00022679"/>
    </source>
</evidence>
<dbReference type="PROSITE" id="PS00108">
    <property type="entry name" value="PROTEIN_KINASE_ST"/>
    <property type="match status" value="1"/>
</dbReference>
<dbReference type="EMBL" id="JAVYJV010000061">
    <property type="protein sequence ID" value="KAK4337037.1"/>
    <property type="molecule type" value="Genomic_DNA"/>
</dbReference>
<evidence type="ECO:0000256" key="1">
    <source>
        <dbReference type="ARBA" id="ARBA00022527"/>
    </source>
</evidence>
<organism evidence="11 12">
    <name type="scientific">Anisodus tanguticus</name>
    <dbReference type="NCBI Taxonomy" id="243964"/>
    <lineage>
        <taxon>Eukaryota</taxon>
        <taxon>Viridiplantae</taxon>
        <taxon>Streptophyta</taxon>
        <taxon>Embryophyta</taxon>
        <taxon>Tracheophyta</taxon>
        <taxon>Spermatophyta</taxon>
        <taxon>Magnoliopsida</taxon>
        <taxon>eudicotyledons</taxon>
        <taxon>Gunneridae</taxon>
        <taxon>Pentapetalae</taxon>
        <taxon>asterids</taxon>
        <taxon>lamiids</taxon>
        <taxon>Solanales</taxon>
        <taxon>Solanaceae</taxon>
        <taxon>Solanoideae</taxon>
        <taxon>Hyoscyameae</taxon>
        <taxon>Anisodus</taxon>
    </lineage>
</organism>
<evidence type="ECO:0000256" key="3">
    <source>
        <dbReference type="ARBA" id="ARBA00022741"/>
    </source>
</evidence>
<dbReference type="InterPro" id="IPR017441">
    <property type="entry name" value="Protein_kinase_ATP_BS"/>
</dbReference>
<evidence type="ECO:0000256" key="6">
    <source>
        <dbReference type="ARBA" id="ARBA00038035"/>
    </source>
</evidence>
<feature type="binding site" evidence="8">
    <location>
        <position position="63"/>
    </location>
    <ligand>
        <name>ATP</name>
        <dbReference type="ChEBI" id="CHEBI:30616"/>
    </ligand>
</feature>
<evidence type="ECO:0000256" key="7">
    <source>
        <dbReference type="ARBA" id="ARBA00038999"/>
    </source>
</evidence>
<sequence>MKKLPPLKMPEAEKEPEKPLLNGSIRINIEDKTIDVIKDLGRGAYGIVEHVRHTESQFEMALKRITAVSQEGKRFLMDRDVLEQTRESDSIVKYYGALFGEGDLWVFMEIMDASLDKFYRKYYGMENENSPIVTIEPFPESVLGKIAENVVSALDFLYKRRIIHRDVKPSNILINVKGQVKLCDFGISGYLVNSIARTFDAGCKPYMAPERINPSKENPGYDIRSDVWSFGITMMEIAIGQFPYPQAQTLFDQLKRVCKEDPPKLPENSSYSDSFKDFLAKW</sequence>
<evidence type="ECO:0000256" key="9">
    <source>
        <dbReference type="RuleBase" id="RU000304"/>
    </source>
</evidence>
<accession>A0AAE1QRZ2</accession>
<dbReference type="FunFam" id="3.30.200.20:FF:000040">
    <property type="entry name" value="Dual specificity mitogen-activated protein kinase kinase"/>
    <property type="match status" value="1"/>
</dbReference>
<dbReference type="PROSITE" id="PS00107">
    <property type="entry name" value="PROTEIN_KINASE_ATP"/>
    <property type="match status" value="1"/>
</dbReference>
<feature type="domain" description="Protein kinase" evidence="10">
    <location>
        <begin position="34"/>
        <end position="282"/>
    </location>
</feature>
<dbReference type="GO" id="GO:0051403">
    <property type="term" value="P:stress-activated MAPK cascade"/>
    <property type="evidence" value="ECO:0007669"/>
    <property type="project" value="TreeGrafter"/>
</dbReference>
<dbReference type="AlphaFoldDB" id="A0AAE1QRZ2"/>
<dbReference type="Pfam" id="PF00069">
    <property type="entry name" value="Pkinase"/>
    <property type="match status" value="1"/>
</dbReference>
<evidence type="ECO:0000313" key="11">
    <source>
        <dbReference type="EMBL" id="KAK4337037.1"/>
    </source>
</evidence>
<evidence type="ECO:0000313" key="12">
    <source>
        <dbReference type="Proteomes" id="UP001291623"/>
    </source>
</evidence>
<keyword evidence="1 9" id="KW-0723">Serine/threonine-protein kinase</keyword>
<keyword evidence="3 8" id="KW-0547">Nucleotide-binding</keyword>
<keyword evidence="4" id="KW-0418">Kinase</keyword>
<name>A0AAE1QRZ2_9SOLA</name>
<comment type="similarity">
    <text evidence="6">Belongs to the protein kinase superfamily. STE Ser/Thr protein kinase family. MAP kinase kinase subfamily.</text>
</comment>
<evidence type="ECO:0000256" key="4">
    <source>
        <dbReference type="ARBA" id="ARBA00022777"/>
    </source>
</evidence>
<dbReference type="InterPro" id="IPR000719">
    <property type="entry name" value="Prot_kinase_dom"/>
</dbReference>
<keyword evidence="2" id="KW-0808">Transferase</keyword>
<dbReference type="GO" id="GO:0004674">
    <property type="term" value="F:protein serine/threonine kinase activity"/>
    <property type="evidence" value="ECO:0007669"/>
    <property type="project" value="UniProtKB-KW"/>
</dbReference>
<protein>
    <recommendedName>
        <fullName evidence="7">mitogen-activated protein kinase kinase</fullName>
        <ecNumber evidence="7">2.7.12.2</ecNumber>
    </recommendedName>
</protein>
<dbReference type="SMART" id="SM00220">
    <property type="entry name" value="S_TKc"/>
    <property type="match status" value="1"/>
</dbReference>
<proteinExistence type="inferred from homology"/>
<dbReference type="GO" id="GO:0005524">
    <property type="term" value="F:ATP binding"/>
    <property type="evidence" value="ECO:0007669"/>
    <property type="project" value="UniProtKB-UniRule"/>
</dbReference>
<gene>
    <name evidence="11" type="ORF">RND71_043385</name>
</gene>
<keyword evidence="5 8" id="KW-0067">ATP-binding</keyword>
<dbReference type="Proteomes" id="UP001291623">
    <property type="component" value="Unassembled WGS sequence"/>
</dbReference>
<reference evidence="11" key="1">
    <citation type="submission" date="2023-12" db="EMBL/GenBank/DDBJ databases">
        <title>Genome assembly of Anisodus tanguticus.</title>
        <authorList>
            <person name="Wang Y.-J."/>
        </authorList>
    </citation>
    <scope>NUCLEOTIDE SEQUENCE</scope>
    <source>
        <strain evidence="11">KB-2021</strain>
        <tissue evidence="11">Leaf</tissue>
    </source>
</reference>
<evidence type="ECO:0000256" key="5">
    <source>
        <dbReference type="ARBA" id="ARBA00022840"/>
    </source>
</evidence>
<dbReference type="PROSITE" id="PS50011">
    <property type="entry name" value="PROTEIN_KINASE_DOM"/>
    <property type="match status" value="1"/>
</dbReference>
<dbReference type="SUPFAM" id="SSF56112">
    <property type="entry name" value="Protein kinase-like (PK-like)"/>
    <property type="match status" value="1"/>
</dbReference>